<protein>
    <recommendedName>
        <fullName evidence="1">DSBA-like thioredoxin domain-containing protein</fullName>
    </recommendedName>
</protein>
<dbReference type="HOGENOM" id="CLU_950378_0_0_1"/>
<dbReference type="OrthoDB" id="1930760at2759"/>
<gene>
    <name evidence="2" type="ORF">sr10715</name>
</gene>
<feature type="domain" description="DSBA-like thioredoxin" evidence="1">
    <location>
        <begin position="9"/>
        <end position="236"/>
    </location>
</feature>
<name>E6ZY93_SPORE</name>
<dbReference type="GO" id="GO:0016491">
    <property type="term" value="F:oxidoreductase activity"/>
    <property type="evidence" value="ECO:0007669"/>
    <property type="project" value="InterPro"/>
</dbReference>
<dbReference type="InterPro" id="IPR036249">
    <property type="entry name" value="Thioredoxin-like_sf"/>
</dbReference>
<sequence length="262" mass="29586">MSKPELLLQVVTDVICPWCFVGSRRLKAFLESDDFQTQIAPHVQTVLKIEPFILDPRLPASSFDTPSKYYDALDTTPYEKNAPPTKKFYYSSKFGGGLDAFDAKISSAAQELGMPKFDWTSEGRVGATWNAHRLVLKASQLDERESLDKDDPLACVKTLQVRLMDRLYEDFHSNSKDMSDNAYLAGVAKEFGLFDTQEDAHKWLQGDDLEYELGNKLQQADMNGVQSIPFYIVNDGADHMSETGSHESFLKMMQMAVAPYVR</sequence>
<dbReference type="eggNOG" id="ENOG502R2IC">
    <property type="taxonomic scope" value="Eukaryota"/>
</dbReference>
<evidence type="ECO:0000313" key="3">
    <source>
        <dbReference type="Proteomes" id="UP000008867"/>
    </source>
</evidence>
<dbReference type="InterPro" id="IPR001853">
    <property type="entry name" value="DSBA-like_thioredoxin_dom"/>
</dbReference>
<dbReference type="VEuPathDB" id="FungiDB:sr10715"/>
<keyword evidence="3" id="KW-1185">Reference proteome</keyword>
<reference evidence="2 3" key="1">
    <citation type="journal article" date="2010" name="Science">
        <title>Pathogenicity determinants in smut fungi revealed by genome comparison.</title>
        <authorList>
            <person name="Schirawski J."/>
            <person name="Mannhaupt G."/>
            <person name="Muench K."/>
            <person name="Brefort T."/>
            <person name="Schipper K."/>
            <person name="Doehlemann G."/>
            <person name="Di Stasio M."/>
            <person name="Roessel N."/>
            <person name="Mendoza-Mendoza A."/>
            <person name="Pester D."/>
            <person name="Mueller O."/>
            <person name="Winterberg B."/>
            <person name="Meyer E."/>
            <person name="Ghareeb H."/>
            <person name="Wollenberg T."/>
            <person name="Muensterkoetter M."/>
            <person name="Wong P."/>
            <person name="Walter M."/>
            <person name="Stukenbrock E."/>
            <person name="Gueldener U."/>
            <person name="Kahmann R."/>
        </authorList>
    </citation>
    <scope>NUCLEOTIDE SEQUENCE [LARGE SCALE GENOMIC DNA]</scope>
    <source>
        <strain evidence="3">SRZ2</strain>
    </source>
</reference>
<organism evidence="2 3">
    <name type="scientific">Sporisorium reilianum (strain SRZ2)</name>
    <name type="common">Maize head smut fungus</name>
    <dbReference type="NCBI Taxonomy" id="999809"/>
    <lineage>
        <taxon>Eukaryota</taxon>
        <taxon>Fungi</taxon>
        <taxon>Dikarya</taxon>
        <taxon>Basidiomycota</taxon>
        <taxon>Ustilaginomycotina</taxon>
        <taxon>Ustilaginomycetes</taxon>
        <taxon>Ustilaginales</taxon>
        <taxon>Ustilaginaceae</taxon>
        <taxon>Sporisorium</taxon>
    </lineage>
</organism>
<dbReference type="Pfam" id="PF01323">
    <property type="entry name" value="DSBA"/>
    <property type="match status" value="1"/>
</dbReference>
<dbReference type="PANTHER" id="PTHR13887">
    <property type="entry name" value="GLUTATHIONE S-TRANSFERASE KAPPA"/>
    <property type="match status" value="1"/>
</dbReference>
<accession>E6ZY93</accession>
<dbReference type="AlphaFoldDB" id="E6ZY93"/>
<dbReference type="PANTHER" id="PTHR13887:SF41">
    <property type="entry name" value="THIOREDOXIN SUPERFAMILY PROTEIN"/>
    <property type="match status" value="1"/>
</dbReference>
<evidence type="ECO:0000259" key="1">
    <source>
        <dbReference type="Pfam" id="PF01323"/>
    </source>
</evidence>
<dbReference type="Gene3D" id="3.40.30.10">
    <property type="entry name" value="Glutaredoxin"/>
    <property type="match status" value="1"/>
</dbReference>
<evidence type="ECO:0000313" key="2">
    <source>
        <dbReference type="EMBL" id="CBQ72200.1"/>
    </source>
</evidence>
<dbReference type="EMBL" id="FQ311452">
    <property type="protein sequence ID" value="CBQ72200.1"/>
    <property type="molecule type" value="Genomic_DNA"/>
</dbReference>
<dbReference type="SUPFAM" id="SSF52833">
    <property type="entry name" value="Thioredoxin-like"/>
    <property type="match status" value="1"/>
</dbReference>
<proteinExistence type="predicted"/>
<dbReference type="Proteomes" id="UP000008867">
    <property type="component" value="Chromosome 3"/>
</dbReference>